<keyword evidence="8 9" id="KW-0012">Acyltransferase</keyword>
<protein>
    <recommendedName>
        <fullName evidence="9">Apolipoprotein N-acyltransferase</fullName>
        <shortName evidence="9">ALP N-acyltransferase</shortName>
        <ecNumber evidence="9">2.3.1.269</ecNumber>
    </recommendedName>
</protein>
<dbReference type="GO" id="GO:0005886">
    <property type="term" value="C:plasma membrane"/>
    <property type="evidence" value="ECO:0007669"/>
    <property type="project" value="UniProtKB-SubCell"/>
</dbReference>
<evidence type="ECO:0000256" key="5">
    <source>
        <dbReference type="ARBA" id="ARBA00022692"/>
    </source>
</evidence>
<evidence type="ECO:0000256" key="3">
    <source>
        <dbReference type="ARBA" id="ARBA00022475"/>
    </source>
</evidence>
<name>A0A348G2M5_9HYPH</name>
<dbReference type="InterPro" id="IPR036526">
    <property type="entry name" value="C-N_Hydrolase_sf"/>
</dbReference>
<dbReference type="InterPro" id="IPR004563">
    <property type="entry name" value="Apolipo_AcylTrfase"/>
</dbReference>
<evidence type="ECO:0000259" key="10">
    <source>
        <dbReference type="PROSITE" id="PS50263"/>
    </source>
</evidence>
<evidence type="ECO:0000256" key="8">
    <source>
        <dbReference type="ARBA" id="ARBA00023315"/>
    </source>
</evidence>
<dbReference type="InterPro" id="IPR045378">
    <property type="entry name" value="LNT_N"/>
</dbReference>
<reference evidence="11 12" key="1">
    <citation type="submission" date="2018-08" db="EMBL/GenBank/DDBJ databases">
        <title>Complete genome sequencing of Blastochloris tepida GI.</title>
        <authorList>
            <person name="Tsukatani Y."/>
            <person name="Mori H."/>
        </authorList>
    </citation>
    <scope>NUCLEOTIDE SEQUENCE [LARGE SCALE GENOMIC DNA]</scope>
    <source>
        <strain evidence="11 12">GI</strain>
    </source>
</reference>
<dbReference type="NCBIfam" id="TIGR00546">
    <property type="entry name" value="lnt"/>
    <property type="match status" value="1"/>
</dbReference>
<dbReference type="EMBL" id="AP018907">
    <property type="protein sequence ID" value="BBF93808.1"/>
    <property type="molecule type" value="Genomic_DNA"/>
</dbReference>
<comment type="caution">
    <text evidence="9">Lacks conserved residue(s) required for the propagation of feature annotation.</text>
</comment>
<comment type="pathway">
    <text evidence="9">Protein modification; lipoprotein biosynthesis (N-acyl transfer).</text>
</comment>
<evidence type="ECO:0000256" key="2">
    <source>
        <dbReference type="ARBA" id="ARBA00010065"/>
    </source>
</evidence>
<dbReference type="RefSeq" id="WP_126400998.1">
    <property type="nucleotide sequence ID" value="NZ_AP018907.1"/>
</dbReference>
<comment type="similarity">
    <text evidence="2 9">Belongs to the CN hydrolase family. Apolipoprotein N-acyltransferase subfamily.</text>
</comment>
<keyword evidence="5 9" id="KW-0812">Transmembrane</keyword>
<dbReference type="PANTHER" id="PTHR38686:SF1">
    <property type="entry name" value="APOLIPOPROTEIN N-ACYLTRANSFERASE"/>
    <property type="match status" value="1"/>
</dbReference>
<dbReference type="GO" id="GO:0016410">
    <property type="term" value="F:N-acyltransferase activity"/>
    <property type="evidence" value="ECO:0007669"/>
    <property type="project" value="UniProtKB-UniRule"/>
</dbReference>
<dbReference type="GO" id="GO:0042158">
    <property type="term" value="P:lipoprotein biosynthetic process"/>
    <property type="evidence" value="ECO:0007669"/>
    <property type="project" value="UniProtKB-UniRule"/>
</dbReference>
<evidence type="ECO:0000256" key="4">
    <source>
        <dbReference type="ARBA" id="ARBA00022679"/>
    </source>
</evidence>
<feature type="transmembrane region" description="Helical" evidence="9">
    <location>
        <begin position="180"/>
        <end position="199"/>
    </location>
</feature>
<dbReference type="Gene3D" id="3.60.110.10">
    <property type="entry name" value="Carbon-nitrogen hydrolase"/>
    <property type="match status" value="1"/>
</dbReference>
<keyword evidence="7 9" id="KW-0472">Membrane</keyword>
<sequence length="543" mass="57803">MIAAPLAHRFTLAWGRSRVLSALAAGAASALAMAPTGALAWPVIFLTFPVLVWLIDGAGTGGRRGLLTAAVIGWWFGFGYFLAGLWWIGVAFLVDADKFAWLMPVAVAGLPAGLALFTAAGTALARALWVPGPARVLALAVGLTAAEWLRGHVLTGLPWNSFGYALASDLRLAQTASLGGLWSLTFLAVALGALPAVLADAPRDTRHPWRWVGLGALVLAAMFAFGAVRLASTPVGTVEGVRLRLMQPNLPQDLKFRYAAKDEVVAHYLKLSDLAANPPTGAPVTHLIWPESAFPFFLSREPAVLAKIADHLRPGTVLITGAARAEERPDKGPHRYDVYNSVQIVDSDGAIVTTADKVHLVPFGEYLPFQATLESLGLEQLTRVQGGFSAGTRRRALEVPGAPPTLPLICFEIVFPGAAAADLPQDFPRPGWMLNLTNDGWFGDTSGPHQHLAQARLRAIEEGMPVVRAANTGISGVIDPLGRMQVQLGLGREGIVDADLPRPLPPPLYARLADAVPFTLWFAALGIVILSRRVREPASTAKL</sequence>
<evidence type="ECO:0000256" key="9">
    <source>
        <dbReference type="HAMAP-Rule" id="MF_01148"/>
    </source>
</evidence>
<comment type="subcellular location">
    <subcellularLocation>
        <location evidence="1 9">Cell membrane</location>
        <topology evidence="1 9">Multi-pass membrane protein</topology>
    </subcellularLocation>
</comment>
<comment type="function">
    <text evidence="9">Catalyzes the phospholipid dependent N-acylation of the N-terminal cysteine of apolipoprotein, the last step in lipoprotein maturation.</text>
</comment>
<keyword evidence="4 9" id="KW-0808">Transferase</keyword>
<evidence type="ECO:0000256" key="1">
    <source>
        <dbReference type="ARBA" id="ARBA00004651"/>
    </source>
</evidence>
<dbReference type="Pfam" id="PF00795">
    <property type="entry name" value="CN_hydrolase"/>
    <property type="match status" value="1"/>
</dbReference>
<feature type="transmembrane region" description="Helical" evidence="9">
    <location>
        <begin position="211"/>
        <end position="231"/>
    </location>
</feature>
<feature type="transmembrane region" description="Helical" evidence="9">
    <location>
        <begin position="101"/>
        <end position="129"/>
    </location>
</feature>
<gene>
    <name evidence="9 11" type="primary">lnt</name>
    <name evidence="11" type="ORF">BLTE_24930</name>
</gene>
<accession>A0A348G2M5</accession>
<evidence type="ECO:0000256" key="7">
    <source>
        <dbReference type="ARBA" id="ARBA00023136"/>
    </source>
</evidence>
<organism evidence="11 12">
    <name type="scientific">Blastochloris tepida</name>
    <dbReference type="NCBI Taxonomy" id="2233851"/>
    <lineage>
        <taxon>Bacteria</taxon>
        <taxon>Pseudomonadati</taxon>
        <taxon>Pseudomonadota</taxon>
        <taxon>Alphaproteobacteria</taxon>
        <taxon>Hyphomicrobiales</taxon>
        <taxon>Blastochloridaceae</taxon>
        <taxon>Blastochloris</taxon>
    </lineage>
</organism>
<dbReference type="EC" id="2.3.1.269" evidence="9"/>
<keyword evidence="11" id="KW-0449">Lipoprotein</keyword>
<dbReference type="InterPro" id="IPR003010">
    <property type="entry name" value="C-N_Hydrolase"/>
</dbReference>
<keyword evidence="12" id="KW-1185">Reference proteome</keyword>
<dbReference type="SUPFAM" id="SSF56317">
    <property type="entry name" value="Carbon-nitrogen hydrolase"/>
    <property type="match status" value="1"/>
</dbReference>
<dbReference type="PROSITE" id="PS50263">
    <property type="entry name" value="CN_HYDROLASE"/>
    <property type="match status" value="1"/>
</dbReference>
<dbReference type="KEGG" id="blag:BLTE_24930"/>
<dbReference type="PANTHER" id="PTHR38686">
    <property type="entry name" value="APOLIPOPROTEIN N-ACYLTRANSFERASE"/>
    <property type="match status" value="1"/>
</dbReference>
<dbReference type="UniPathway" id="UPA00666"/>
<evidence type="ECO:0000256" key="6">
    <source>
        <dbReference type="ARBA" id="ARBA00022989"/>
    </source>
</evidence>
<evidence type="ECO:0000313" key="11">
    <source>
        <dbReference type="EMBL" id="BBF93808.1"/>
    </source>
</evidence>
<dbReference type="Proteomes" id="UP000266934">
    <property type="component" value="Chromosome"/>
</dbReference>
<comment type="catalytic activity">
    <reaction evidence="9">
        <text>N-terminal S-1,2-diacyl-sn-glyceryl-L-cysteinyl-[lipoprotein] + a glycerophospholipid = N-acyl-S-1,2-diacyl-sn-glyceryl-L-cysteinyl-[lipoprotein] + a 2-acyl-sn-glycero-3-phospholipid + H(+)</text>
        <dbReference type="Rhea" id="RHEA:48228"/>
        <dbReference type="Rhea" id="RHEA-COMP:14681"/>
        <dbReference type="Rhea" id="RHEA-COMP:14684"/>
        <dbReference type="ChEBI" id="CHEBI:15378"/>
        <dbReference type="ChEBI" id="CHEBI:136912"/>
        <dbReference type="ChEBI" id="CHEBI:140656"/>
        <dbReference type="ChEBI" id="CHEBI:140657"/>
        <dbReference type="ChEBI" id="CHEBI:140660"/>
        <dbReference type="EC" id="2.3.1.269"/>
    </reaction>
</comment>
<dbReference type="HAMAP" id="MF_01148">
    <property type="entry name" value="Lnt"/>
    <property type="match status" value="1"/>
</dbReference>
<feature type="transmembrane region" description="Helical" evidence="9">
    <location>
        <begin position="72"/>
        <end position="94"/>
    </location>
</feature>
<keyword evidence="3 9" id="KW-1003">Cell membrane</keyword>
<evidence type="ECO:0000313" key="12">
    <source>
        <dbReference type="Proteomes" id="UP000266934"/>
    </source>
</evidence>
<dbReference type="CDD" id="cd07571">
    <property type="entry name" value="ALP_N-acyl_transferase"/>
    <property type="match status" value="1"/>
</dbReference>
<dbReference type="Pfam" id="PF20154">
    <property type="entry name" value="LNT_N"/>
    <property type="match status" value="1"/>
</dbReference>
<feature type="domain" description="CN hydrolase" evidence="10">
    <location>
        <begin position="246"/>
        <end position="502"/>
    </location>
</feature>
<proteinExistence type="inferred from homology"/>
<keyword evidence="6 9" id="KW-1133">Transmembrane helix</keyword>
<dbReference type="AlphaFoldDB" id="A0A348G2M5"/>